<dbReference type="EMBL" id="LAZR01002372">
    <property type="protein sequence ID" value="KKN30895.1"/>
    <property type="molecule type" value="Genomic_DNA"/>
</dbReference>
<comment type="caution">
    <text evidence="1">The sequence shown here is derived from an EMBL/GenBank/DDBJ whole genome shotgun (WGS) entry which is preliminary data.</text>
</comment>
<dbReference type="Gene3D" id="3.20.20.210">
    <property type="match status" value="1"/>
</dbReference>
<dbReference type="AlphaFoldDB" id="A0A0F9PGE9"/>
<dbReference type="SUPFAM" id="SSF51726">
    <property type="entry name" value="UROD/MetE-like"/>
    <property type="match status" value="1"/>
</dbReference>
<evidence type="ECO:0000313" key="1">
    <source>
        <dbReference type="EMBL" id="KKN30895.1"/>
    </source>
</evidence>
<sequence>MITPVKPQEIQYKPKGAATAIGSLPLEDAQKAAELMITSLQEMPTWPQLPKRTFKENMYAQYTEGFPAVVIDEQNEKLHFDTENIDALEAFYQKYLDNDIGYFKITEEYAAGLQAFIKQIEQLDKKPAVLKGQVTGPVSFGLSVRDQNDKAIIYNEQFADVVVKGLSAKAKWQESVFQTIAPASQTVIFFDEPYLVSLGSAFVALSEDAVLKYLNECLSAVEGLTGIHVCGGTDWGLIMKTKVDIIHFDAYEYFETMTLYTEQLGGFLKRGGIMGWGITPHTEKIEEESAESLFEQLMQKIDKIVSKGVDEKRLLDQLLIAPSCGAGSLSPENAKRALTLTKDVSKLFRKRYFA</sequence>
<evidence type="ECO:0008006" key="2">
    <source>
        <dbReference type="Google" id="ProtNLM"/>
    </source>
</evidence>
<gene>
    <name evidence="1" type="ORF">LCGC14_0829450</name>
</gene>
<dbReference type="InterPro" id="IPR038071">
    <property type="entry name" value="UROD/MetE-like_sf"/>
</dbReference>
<organism evidence="1">
    <name type="scientific">marine sediment metagenome</name>
    <dbReference type="NCBI Taxonomy" id="412755"/>
    <lineage>
        <taxon>unclassified sequences</taxon>
        <taxon>metagenomes</taxon>
        <taxon>ecological metagenomes</taxon>
    </lineage>
</organism>
<accession>A0A0F9PGE9</accession>
<name>A0A0F9PGE9_9ZZZZ</name>
<proteinExistence type="predicted"/>
<protein>
    <recommendedName>
        <fullName evidence="2">Cobalamin-independent methionine synthase MetE C-terminal/archaeal domain-containing protein</fullName>
    </recommendedName>
</protein>
<reference evidence="1" key="1">
    <citation type="journal article" date="2015" name="Nature">
        <title>Complex archaea that bridge the gap between prokaryotes and eukaryotes.</title>
        <authorList>
            <person name="Spang A."/>
            <person name="Saw J.H."/>
            <person name="Jorgensen S.L."/>
            <person name="Zaremba-Niedzwiedzka K."/>
            <person name="Martijn J."/>
            <person name="Lind A.E."/>
            <person name="van Eijk R."/>
            <person name="Schleper C."/>
            <person name="Guy L."/>
            <person name="Ettema T.J."/>
        </authorList>
    </citation>
    <scope>NUCLEOTIDE SEQUENCE</scope>
</reference>